<dbReference type="Proteomes" id="UP000050741">
    <property type="component" value="Unassembled WGS sequence"/>
</dbReference>
<evidence type="ECO:0000313" key="2">
    <source>
        <dbReference type="WBParaSite" id="GPLIN_001347000"/>
    </source>
</evidence>
<reference evidence="1" key="1">
    <citation type="submission" date="2013-12" db="EMBL/GenBank/DDBJ databases">
        <authorList>
            <person name="Aslett M."/>
        </authorList>
    </citation>
    <scope>NUCLEOTIDE SEQUENCE [LARGE SCALE GENOMIC DNA]</scope>
    <source>
        <strain evidence="1">Lindley</strain>
    </source>
</reference>
<protein>
    <submittedName>
        <fullName evidence="2">Ribosomal protein</fullName>
    </submittedName>
</protein>
<sequence length="46" mass="4875">MANLDRSIGVMLALASSCSALATKRTLPSKMVKQRPGGGQLRAIKF</sequence>
<name>A0A183CKR4_GLOPA</name>
<proteinExistence type="predicted"/>
<dbReference type="AlphaFoldDB" id="A0A183CKR4"/>
<dbReference type="PROSITE" id="PS51257">
    <property type="entry name" value="PROKAR_LIPOPROTEIN"/>
    <property type="match status" value="1"/>
</dbReference>
<accession>A0A183CKR4</accession>
<organism evidence="1 2">
    <name type="scientific">Globodera pallida</name>
    <name type="common">Potato cyst nematode worm</name>
    <name type="synonym">Heterodera pallida</name>
    <dbReference type="NCBI Taxonomy" id="36090"/>
    <lineage>
        <taxon>Eukaryota</taxon>
        <taxon>Metazoa</taxon>
        <taxon>Ecdysozoa</taxon>
        <taxon>Nematoda</taxon>
        <taxon>Chromadorea</taxon>
        <taxon>Rhabditida</taxon>
        <taxon>Tylenchina</taxon>
        <taxon>Tylenchomorpha</taxon>
        <taxon>Tylenchoidea</taxon>
        <taxon>Heteroderidae</taxon>
        <taxon>Heteroderinae</taxon>
        <taxon>Globodera</taxon>
    </lineage>
</organism>
<dbReference type="WBParaSite" id="GPLIN_001347000">
    <property type="protein sequence ID" value="GPLIN_001347000"/>
    <property type="gene ID" value="GPLIN_001347000"/>
</dbReference>
<reference evidence="1" key="2">
    <citation type="submission" date="2014-05" db="EMBL/GenBank/DDBJ databases">
        <title>The genome and life-stage specific transcriptomes of Globodera pallida elucidate key aspects of plant parasitism by a cyst nematode.</title>
        <authorList>
            <person name="Cotton J.A."/>
            <person name="Lilley C.J."/>
            <person name="Jones L.M."/>
            <person name="Kikuchi T."/>
            <person name="Reid A.J."/>
            <person name="Thorpe P."/>
            <person name="Tsai I.J."/>
            <person name="Beasley H."/>
            <person name="Blok V."/>
            <person name="Cock P.J.A."/>
            <person name="Van den Akker S.E."/>
            <person name="Holroyd N."/>
            <person name="Hunt M."/>
            <person name="Mantelin S."/>
            <person name="Naghra H."/>
            <person name="Pain A."/>
            <person name="Palomares-Rius J.E."/>
            <person name="Zarowiecki M."/>
            <person name="Berriman M."/>
            <person name="Jones J.T."/>
            <person name="Urwin P.E."/>
        </authorList>
    </citation>
    <scope>NUCLEOTIDE SEQUENCE [LARGE SCALE GENOMIC DNA]</scope>
    <source>
        <strain evidence="1">Lindley</strain>
    </source>
</reference>
<evidence type="ECO:0000313" key="1">
    <source>
        <dbReference type="Proteomes" id="UP000050741"/>
    </source>
</evidence>
<reference evidence="2" key="3">
    <citation type="submission" date="2016-06" db="UniProtKB">
        <authorList>
            <consortium name="WormBaseParasite"/>
        </authorList>
    </citation>
    <scope>IDENTIFICATION</scope>
</reference>
<keyword evidence="1" id="KW-1185">Reference proteome</keyword>